<evidence type="ECO:0000313" key="2">
    <source>
        <dbReference type="EMBL" id="JAT58466.1"/>
    </source>
</evidence>
<dbReference type="EMBL" id="GDJX01009470">
    <property type="protein sequence ID" value="JAT58466.1"/>
    <property type="molecule type" value="Transcribed_RNA"/>
</dbReference>
<proteinExistence type="predicted"/>
<protein>
    <submittedName>
        <fullName evidence="2">Anaphase-promoting complex subunit 2</fullName>
    </submittedName>
</protein>
<gene>
    <name evidence="2" type="primary">apc2</name>
    <name evidence="2" type="ORF">g.153120</name>
</gene>
<sequence>MSLKYGYVIGEQIGNQAATEGKLITPLKVPEVISLSVVNSSRFMIFGTKPEILEWIRTHSHIKLEVHLFDNENEAPHIQIPDIMVDLLPSLESNQNKSLLDYVNPLHHPNPSEEGVRLEFRPQNSKNDDSIEPYFRLSVKRNSSFGEIIDDLQQKWDSIVYPSVWDNLKNITSSLSSNANNENNSSPDSIVVNK</sequence>
<name>A0A1D1YV26_9ARAE</name>
<accession>A0A1D1YV26</accession>
<evidence type="ECO:0000256" key="1">
    <source>
        <dbReference type="SAM" id="MobiDB-lite"/>
    </source>
</evidence>
<dbReference type="AlphaFoldDB" id="A0A1D1YV26"/>
<feature type="region of interest" description="Disordered" evidence="1">
    <location>
        <begin position="174"/>
        <end position="194"/>
    </location>
</feature>
<reference evidence="2" key="1">
    <citation type="submission" date="2015-07" db="EMBL/GenBank/DDBJ databases">
        <title>Transcriptome Assembly of Anthurium amnicola.</title>
        <authorList>
            <person name="Suzuki J."/>
        </authorList>
    </citation>
    <scope>NUCLEOTIDE SEQUENCE</scope>
</reference>
<organism evidence="2">
    <name type="scientific">Anthurium amnicola</name>
    <dbReference type="NCBI Taxonomy" id="1678845"/>
    <lineage>
        <taxon>Eukaryota</taxon>
        <taxon>Viridiplantae</taxon>
        <taxon>Streptophyta</taxon>
        <taxon>Embryophyta</taxon>
        <taxon>Tracheophyta</taxon>
        <taxon>Spermatophyta</taxon>
        <taxon>Magnoliopsida</taxon>
        <taxon>Liliopsida</taxon>
        <taxon>Araceae</taxon>
        <taxon>Pothoideae</taxon>
        <taxon>Potheae</taxon>
        <taxon>Anthurium</taxon>
    </lineage>
</organism>